<evidence type="ECO:0000313" key="1">
    <source>
        <dbReference type="EMBL" id="CCD55248.1"/>
    </source>
</evidence>
<dbReference type="HOGENOM" id="CLU_1570395_0_0_1"/>
<name>G2YUF0_BOTF4</name>
<sequence>MPTWYEVWFSKVQVSILPSMALVIPWKWTSSSARGVFMAGGLMMRIRWEIIGLGSHSRYKEQGSEIKSTVQTRQARTITDVCMKRNKGFRMRITTSKSKMFERIDVQRDSVYTWQLRSLPVLGVDFLRSKKVDIVGYDSHSGLLFTEVLCIFRWDITISYQKPSPWRLEL</sequence>
<organism evidence="1 2">
    <name type="scientific">Botryotinia fuckeliana (strain T4)</name>
    <name type="common">Noble rot fungus</name>
    <name type="synonym">Botrytis cinerea</name>
    <dbReference type="NCBI Taxonomy" id="999810"/>
    <lineage>
        <taxon>Eukaryota</taxon>
        <taxon>Fungi</taxon>
        <taxon>Dikarya</taxon>
        <taxon>Ascomycota</taxon>
        <taxon>Pezizomycotina</taxon>
        <taxon>Leotiomycetes</taxon>
        <taxon>Helotiales</taxon>
        <taxon>Sclerotiniaceae</taxon>
        <taxon>Botrytis</taxon>
    </lineage>
</organism>
<evidence type="ECO:0000313" key="2">
    <source>
        <dbReference type="Proteomes" id="UP000008177"/>
    </source>
</evidence>
<protein>
    <submittedName>
        <fullName evidence="1">Uncharacterized protein</fullName>
    </submittedName>
</protein>
<dbReference type="Proteomes" id="UP000008177">
    <property type="component" value="Unplaced contigs"/>
</dbReference>
<gene>
    <name evidence="1" type="ORF">BofuT4_P156440.1</name>
</gene>
<reference evidence="2" key="1">
    <citation type="journal article" date="2011" name="PLoS Genet.">
        <title>Genomic analysis of the necrotrophic fungal pathogens Sclerotinia sclerotiorum and Botrytis cinerea.</title>
        <authorList>
            <person name="Amselem J."/>
            <person name="Cuomo C.A."/>
            <person name="van Kan J.A."/>
            <person name="Viaud M."/>
            <person name="Benito E.P."/>
            <person name="Couloux A."/>
            <person name="Coutinho P.M."/>
            <person name="de Vries R.P."/>
            <person name="Dyer P.S."/>
            <person name="Fillinger S."/>
            <person name="Fournier E."/>
            <person name="Gout L."/>
            <person name="Hahn M."/>
            <person name="Kohn L."/>
            <person name="Lapalu N."/>
            <person name="Plummer K.M."/>
            <person name="Pradier J.M."/>
            <person name="Quevillon E."/>
            <person name="Sharon A."/>
            <person name="Simon A."/>
            <person name="ten Have A."/>
            <person name="Tudzynski B."/>
            <person name="Tudzynski P."/>
            <person name="Wincker P."/>
            <person name="Andrew M."/>
            <person name="Anthouard V."/>
            <person name="Beever R.E."/>
            <person name="Beffa R."/>
            <person name="Benoit I."/>
            <person name="Bouzid O."/>
            <person name="Brault B."/>
            <person name="Chen Z."/>
            <person name="Choquer M."/>
            <person name="Collemare J."/>
            <person name="Cotton P."/>
            <person name="Danchin E.G."/>
            <person name="Da Silva C."/>
            <person name="Gautier A."/>
            <person name="Giraud C."/>
            <person name="Giraud T."/>
            <person name="Gonzalez C."/>
            <person name="Grossetete S."/>
            <person name="Guldener U."/>
            <person name="Henrissat B."/>
            <person name="Howlett B.J."/>
            <person name="Kodira C."/>
            <person name="Kretschmer M."/>
            <person name="Lappartient A."/>
            <person name="Leroch M."/>
            <person name="Levis C."/>
            <person name="Mauceli E."/>
            <person name="Neuveglise C."/>
            <person name="Oeser B."/>
            <person name="Pearson M."/>
            <person name="Poulain J."/>
            <person name="Poussereau N."/>
            <person name="Quesneville H."/>
            <person name="Rascle C."/>
            <person name="Schumacher J."/>
            <person name="Segurens B."/>
            <person name="Sexton A."/>
            <person name="Silva E."/>
            <person name="Sirven C."/>
            <person name="Soanes D.M."/>
            <person name="Talbot N.J."/>
            <person name="Templeton M."/>
            <person name="Yandava C."/>
            <person name="Yarden O."/>
            <person name="Zeng Q."/>
            <person name="Rollins J.A."/>
            <person name="Lebrun M.H."/>
            <person name="Dickman M."/>
        </authorList>
    </citation>
    <scope>NUCLEOTIDE SEQUENCE [LARGE SCALE GENOMIC DNA]</scope>
    <source>
        <strain evidence="2">T4</strain>
    </source>
</reference>
<dbReference type="AlphaFoldDB" id="G2YUF0"/>
<proteinExistence type="predicted"/>
<accession>G2YUF0</accession>
<dbReference type="EMBL" id="FQ790354">
    <property type="protein sequence ID" value="CCD55248.1"/>
    <property type="molecule type" value="Genomic_DNA"/>
</dbReference>
<dbReference type="InParanoid" id="G2YUF0"/>